<keyword evidence="2" id="KW-0238">DNA-binding</keyword>
<organism evidence="5 6">
    <name type="scientific">Nonomuraea maritima</name>
    <dbReference type="NCBI Taxonomy" id="683260"/>
    <lineage>
        <taxon>Bacteria</taxon>
        <taxon>Bacillati</taxon>
        <taxon>Actinomycetota</taxon>
        <taxon>Actinomycetes</taxon>
        <taxon>Streptosporangiales</taxon>
        <taxon>Streptosporangiaceae</taxon>
        <taxon>Nonomuraea</taxon>
    </lineage>
</organism>
<dbReference type="PANTHER" id="PTHR44846:SF17">
    <property type="entry name" value="GNTR-FAMILY TRANSCRIPTIONAL REGULATOR"/>
    <property type="match status" value="1"/>
</dbReference>
<dbReference type="InterPro" id="IPR036390">
    <property type="entry name" value="WH_DNA-bd_sf"/>
</dbReference>
<dbReference type="OrthoDB" id="3525243at2"/>
<dbReference type="InterPro" id="IPR000524">
    <property type="entry name" value="Tscrpt_reg_HTH_GntR"/>
</dbReference>
<name>A0A1G9MRB6_9ACTN</name>
<dbReference type="InterPro" id="IPR036388">
    <property type="entry name" value="WH-like_DNA-bd_sf"/>
</dbReference>
<reference evidence="5 6" key="1">
    <citation type="submission" date="2016-10" db="EMBL/GenBank/DDBJ databases">
        <authorList>
            <person name="de Groot N.N."/>
        </authorList>
    </citation>
    <scope>NUCLEOTIDE SEQUENCE [LARGE SCALE GENOMIC DNA]</scope>
    <source>
        <strain evidence="5 6">CGMCC 4.5681</strain>
    </source>
</reference>
<evidence type="ECO:0000256" key="2">
    <source>
        <dbReference type="ARBA" id="ARBA00023125"/>
    </source>
</evidence>
<dbReference type="GO" id="GO:0003700">
    <property type="term" value="F:DNA-binding transcription factor activity"/>
    <property type="evidence" value="ECO:0007669"/>
    <property type="project" value="InterPro"/>
</dbReference>
<dbReference type="GO" id="GO:0045892">
    <property type="term" value="P:negative regulation of DNA-templated transcription"/>
    <property type="evidence" value="ECO:0007669"/>
    <property type="project" value="TreeGrafter"/>
</dbReference>
<evidence type="ECO:0000313" key="5">
    <source>
        <dbReference type="EMBL" id="SDL76561.1"/>
    </source>
</evidence>
<keyword evidence="1" id="KW-0805">Transcription regulation</keyword>
<dbReference type="Gene3D" id="3.40.1410.10">
    <property type="entry name" value="Chorismate lyase-like"/>
    <property type="match status" value="1"/>
</dbReference>
<gene>
    <name evidence="5" type="ORF">SAMN05421874_128143</name>
</gene>
<dbReference type="SUPFAM" id="SSF46785">
    <property type="entry name" value="Winged helix' DNA-binding domain"/>
    <property type="match status" value="1"/>
</dbReference>
<dbReference type="SUPFAM" id="SSF64288">
    <property type="entry name" value="Chorismate lyase-like"/>
    <property type="match status" value="1"/>
</dbReference>
<evidence type="ECO:0000256" key="3">
    <source>
        <dbReference type="ARBA" id="ARBA00023163"/>
    </source>
</evidence>
<dbReference type="EMBL" id="FNFB01000028">
    <property type="protein sequence ID" value="SDL76561.1"/>
    <property type="molecule type" value="Genomic_DNA"/>
</dbReference>
<dbReference type="RefSeq" id="WP_090772229.1">
    <property type="nucleotide sequence ID" value="NZ_FNFB01000028.1"/>
</dbReference>
<protein>
    <submittedName>
        <fullName evidence="5">GntR family transcriptional regulator</fullName>
    </submittedName>
</protein>
<feature type="domain" description="HTH gntR-type" evidence="4">
    <location>
        <begin position="1"/>
        <end position="69"/>
    </location>
</feature>
<dbReference type="InterPro" id="IPR028978">
    <property type="entry name" value="Chorismate_lyase_/UTRA_dom_sf"/>
</dbReference>
<dbReference type="SMART" id="SM00345">
    <property type="entry name" value="HTH_GNTR"/>
    <property type="match status" value="1"/>
</dbReference>
<dbReference type="Pfam" id="PF00392">
    <property type="entry name" value="GntR"/>
    <property type="match status" value="1"/>
</dbReference>
<dbReference type="GO" id="GO:0003677">
    <property type="term" value="F:DNA binding"/>
    <property type="evidence" value="ECO:0007669"/>
    <property type="project" value="UniProtKB-KW"/>
</dbReference>
<sequence>MSRFAEIADDIKGKIKSGQYRPGLPLPHQDLLALEYGASNQTIYHAIQVLKAEQLVIRSVTQGMIVQPPPIVVDLVLHGPHGNGPLPWAACCERSGAEGKMITGKVDTVEPSPDVADLLKLDSGDKVVIRNRQATISDNVARLDQAVYPHSAVADTPIAKRDQVPGGIYRALTDAGLEPYSIVRRVIGARMATNEEAKALKVVKRSLVLTYDQVIATREGQLVELLRFVANPTRIRFVDEDMSL</sequence>
<evidence type="ECO:0000256" key="1">
    <source>
        <dbReference type="ARBA" id="ARBA00023015"/>
    </source>
</evidence>
<dbReference type="PANTHER" id="PTHR44846">
    <property type="entry name" value="MANNOSYL-D-GLYCERATE TRANSPORT/METABOLISM SYSTEM REPRESSOR MNGR-RELATED"/>
    <property type="match status" value="1"/>
</dbReference>
<evidence type="ECO:0000259" key="4">
    <source>
        <dbReference type="PROSITE" id="PS50949"/>
    </source>
</evidence>
<accession>A0A1G9MRB6</accession>
<evidence type="ECO:0000313" key="6">
    <source>
        <dbReference type="Proteomes" id="UP000198683"/>
    </source>
</evidence>
<dbReference type="Gene3D" id="1.10.10.10">
    <property type="entry name" value="Winged helix-like DNA-binding domain superfamily/Winged helix DNA-binding domain"/>
    <property type="match status" value="1"/>
</dbReference>
<dbReference type="Proteomes" id="UP000198683">
    <property type="component" value="Unassembled WGS sequence"/>
</dbReference>
<keyword evidence="3" id="KW-0804">Transcription</keyword>
<dbReference type="STRING" id="683260.SAMN05421874_128143"/>
<dbReference type="Pfam" id="PF07702">
    <property type="entry name" value="UTRA"/>
    <property type="match status" value="1"/>
</dbReference>
<keyword evidence="6" id="KW-1185">Reference proteome</keyword>
<proteinExistence type="predicted"/>
<dbReference type="InterPro" id="IPR011663">
    <property type="entry name" value="UTRA"/>
</dbReference>
<dbReference type="SMART" id="SM00866">
    <property type="entry name" value="UTRA"/>
    <property type="match status" value="1"/>
</dbReference>
<dbReference type="InterPro" id="IPR050679">
    <property type="entry name" value="Bact_HTH_transcr_reg"/>
</dbReference>
<dbReference type="AlphaFoldDB" id="A0A1G9MRB6"/>
<dbReference type="PROSITE" id="PS50949">
    <property type="entry name" value="HTH_GNTR"/>
    <property type="match status" value="1"/>
</dbReference>